<evidence type="ECO:0000256" key="6">
    <source>
        <dbReference type="ARBA" id="ARBA00022692"/>
    </source>
</evidence>
<accession>E7G9U4</accession>
<dbReference type="AlphaFoldDB" id="E7G9U4"/>
<gene>
    <name evidence="12" type="ORF">HMPREF9488_01534</name>
</gene>
<feature type="domain" description="PTS EIIC type-3" evidence="11">
    <location>
        <begin position="9"/>
        <end position="417"/>
    </location>
</feature>
<keyword evidence="7 10" id="KW-1133">Transmembrane helix</keyword>
<evidence type="ECO:0000259" key="11">
    <source>
        <dbReference type="PROSITE" id="PS51105"/>
    </source>
</evidence>
<evidence type="ECO:0000256" key="4">
    <source>
        <dbReference type="ARBA" id="ARBA00022597"/>
    </source>
</evidence>
<protein>
    <recommendedName>
        <fullName evidence="9">Permease IIC component</fullName>
    </recommendedName>
</protein>
<dbReference type="HOGENOM" id="CLU_029688_1_0_9"/>
<organism evidence="12 13">
    <name type="scientific">Coprobacillus cateniformis</name>
    <dbReference type="NCBI Taxonomy" id="100884"/>
    <lineage>
        <taxon>Bacteria</taxon>
        <taxon>Bacillati</taxon>
        <taxon>Bacillota</taxon>
        <taxon>Erysipelotrichia</taxon>
        <taxon>Erysipelotrichales</taxon>
        <taxon>Coprobacillaceae</taxon>
        <taxon>Coprobacillus</taxon>
    </lineage>
</organism>
<dbReference type="InterPro" id="IPR004501">
    <property type="entry name" value="PTS_EIIC_3"/>
</dbReference>
<evidence type="ECO:0000313" key="13">
    <source>
        <dbReference type="Proteomes" id="UP000003157"/>
    </source>
</evidence>
<feature type="transmembrane region" description="Helical" evidence="10">
    <location>
        <begin position="397"/>
        <end position="417"/>
    </location>
</feature>
<dbReference type="RefSeq" id="WP_008788642.1">
    <property type="nucleotide sequence ID" value="NZ_AKCB01000003.1"/>
</dbReference>
<reference evidence="12 13" key="1">
    <citation type="submission" date="2010-12" db="EMBL/GenBank/DDBJ databases">
        <title>The Genome Sequence of Coprobacillus sp. strain 29_1.</title>
        <authorList>
            <consortium name="The Broad Institute Genome Sequencing Platform"/>
            <person name="Earl A."/>
            <person name="Ward D."/>
            <person name="Feldgarden M."/>
            <person name="Gevers D."/>
            <person name="Daigneault M."/>
            <person name="Sibley C.D."/>
            <person name="White A."/>
            <person name="Strauss J."/>
            <person name="Allen-Vercoe E."/>
            <person name="Young S.K."/>
            <person name="Zeng Q."/>
            <person name="Gargeya S."/>
            <person name="Fitzgerald M."/>
            <person name="Haas B."/>
            <person name="Abouelleil A."/>
            <person name="Alvarado L."/>
            <person name="Arachchi H.M."/>
            <person name="Berlin A."/>
            <person name="Brown A."/>
            <person name="Chapman S.B."/>
            <person name="Chen Z."/>
            <person name="Dunbar C."/>
            <person name="Freedman E."/>
            <person name="Gearin G."/>
            <person name="Gellesch M."/>
            <person name="Goldberg J."/>
            <person name="Griggs A."/>
            <person name="Gujja S."/>
            <person name="Heilman E."/>
            <person name="Heiman D."/>
            <person name="Howarth C."/>
            <person name="Larson L."/>
            <person name="Lui A."/>
            <person name="MacDonald P.J.P."/>
            <person name="Mehta T."/>
            <person name="Montmayeur A."/>
            <person name="Murphy C."/>
            <person name="Neiman D."/>
            <person name="Pearson M."/>
            <person name="Priest M."/>
            <person name="Roberts A."/>
            <person name="Saif S."/>
            <person name="Shea T."/>
            <person name="Shenoy N."/>
            <person name="Sisk P."/>
            <person name="Stolte C."/>
            <person name="Sykes S."/>
            <person name="White J."/>
            <person name="Yandava C."/>
            <person name="Nusbaum C."/>
            <person name="Birren B."/>
        </authorList>
    </citation>
    <scope>NUCLEOTIDE SEQUENCE [LARGE SCALE GENOMIC DNA]</scope>
    <source>
        <strain evidence="12 13">29_1</strain>
    </source>
</reference>
<evidence type="ECO:0000256" key="2">
    <source>
        <dbReference type="ARBA" id="ARBA00022448"/>
    </source>
</evidence>
<dbReference type="Pfam" id="PF02378">
    <property type="entry name" value="PTS_EIIC"/>
    <property type="match status" value="1"/>
</dbReference>
<evidence type="ECO:0000256" key="1">
    <source>
        <dbReference type="ARBA" id="ARBA00004651"/>
    </source>
</evidence>
<dbReference type="GO" id="GO:0009401">
    <property type="term" value="P:phosphoenolpyruvate-dependent sugar phosphotransferase system"/>
    <property type="evidence" value="ECO:0007669"/>
    <property type="project" value="UniProtKB-KW"/>
</dbReference>
<dbReference type="PROSITE" id="PS51105">
    <property type="entry name" value="PTS_EIIC_TYPE_3"/>
    <property type="match status" value="1"/>
</dbReference>
<dbReference type="InterPro" id="IPR003352">
    <property type="entry name" value="PTS_EIIC"/>
</dbReference>
<comment type="function">
    <text evidence="9">The phosphoenolpyruvate-dependent sugar phosphotransferase system (PTS), a major carbohydrate active -transport system, catalyzes the phosphorylation of incoming sugar substrates concomitant with their translocation across the cell membrane.</text>
</comment>
<proteinExistence type="predicted"/>
<dbReference type="Proteomes" id="UP000003157">
    <property type="component" value="Unassembled WGS sequence"/>
</dbReference>
<keyword evidence="2 9" id="KW-0813">Transport</keyword>
<dbReference type="InterPro" id="IPR051088">
    <property type="entry name" value="PTS_Sugar-EIIC/EIIB"/>
</dbReference>
<evidence type="ECO:0000256" key="9">
    <source>
        <dbReference type="PIRNR" id="PIRNR006351"/>
    </source>
</evidence>
<keyword evidence="5" id="KW-0598">Phosphotransferase system</keyword>
<keyword evidence="13" id="KW-1185">Reference proteome</keyword>
<name>E7G9U4_9FIRM</name>
<dbReference type="PANTHER" id="PTHR33989:SF8">
    <property type="entry name" value="PERMEASE IIC COMPONENT"/>
    <property type="match status" value="1"/>
</dbReference>
<dbReference type="GO" id="GO:0005886">
    <property type="term" value="C:plasma membrane"/>
    <property type="evidence" value="ECO:0007669"/>
    <property type="project" value="UniProtKB-SubCell"/>
</dbReference>
<feature type="transmembrane region" description="Helical" evidence="10">
    <location>
        <begin position="32"/>
        <end position="52"/>
    </location>
</feature>
<evidence type="ECO:0000256" key="5">
    <source>
        <dbReference type="ARBA" id="ARBA00022683"/>
    </source>
</evidence>
<feature type="transmembrane region" description="Helical" evidence="10">
    <location>
        <begin position="293"/>
        <end position="311"/>
    </location>
</feature>
<feature type="transmembrane region" description="Helical" evidence="10">
    <location>
        <begin position="142"/>
        <end position="167"/>
    </location>
</feature>
<evidence type="ECO:0000256" key="3">
    <source>
        <dbReference type="ARBA" id="ARBA00022475"/>
    </source>
</evidence>
<dbReference type="InterPro" id="IPR004796">
    <property type="entry name" value="PTS_IIC_cello"/>
</dbReference>
<dbReference type="eggNOG" id="COG1455">
    <property type="taxonomic scope" value="Bacteria"/>
</dbReference>
<feature type="transmembrane region" description="Helical" evidence="10">
    <location>
        <begin position="103"/>
        <end position="122"/>
    </location>
</feature>
<keyword evidence="3 9" id="KW-1003">Cell membrane</keyword>
<keyword evidence="6 10" id="KW-0812">Transmembrane</keyword>
<dbReference type="GO" id="GO:0008982">
    <property type="term" value="F:protein-N(PI)-phosphohistidine-sugar phosphotransferase activity"/>
    <property type="evidence" value="ECO:0007669"/>
    <property type="project" value="UniProtKB-UniRule"/>
</dbReference>
<feature type="transmembrane region" description="Helical" evidence="10">
    <location>
        <begin position="188"/>
        <end position="208"/>
    </location>
</feature>
<evidence type="ECO:0000313" key="12">
    <source>
        <dbReference type="EMBL" id="EFW05203.1"/>
    </source>
</evidence>
<sequence>MFDKLVELVQKYAGPVAAKLNSNKEVSAIRDGMIATTPISIIGAIALIIAYFPYLDQFAPDLAAWLANSISQVSSVTIGLLTLVIIVSCAASYCEQLKLEKVYGVLVALIAFLLLSNFSYIGDVYVNGEVVKNATVYGVIPTSLFSSTGIFPCLITTLVSLRLYWFFTKKNLTIKMPDAVPPNVSNSFSSLIPFALVVLIFLVIRNLFLMTPYLYFPDFINQVLSQPLLAIGDSVGAVMIFILIQQLLWFFGIHGANVVGAVWKPLLATMALANMEAFQAGLPLPYIVSDTFWGVYSAVFNFSIPLLLVLVCKSIRAKSIGKLSIVPAMFCIHEPFIFGLPVVLNTLLFIPFIFVYLLQFIVVYLLAVVQIAPIPVVPVPWTTPLILSGFLSTNFNIMGAVIQILLIVVGCIGYYPFIKAMDKQFLQEEKKELQEGNA</sequence>
<evidence type="ECO:0000256" key="8">
    <source>
        <dbReference type="ARBA" id="ARBA00023136"/>
    </source>
</evidence>
<dbReference type="OrthoDB" id="1641940at2"/>
<feature type="transmembrane region" description="Helical" evidence="10">
    <location>
        <begin position="228"/>
        <end position="253"/>
    </location>
</feature>
<dbReference type="NCBIfam" id="TIGR00410">
    <property type="entry name" value="lacE"/>
    <property type="match status" value="1"/>
</dbReference>
<dbReference type="PIRSF" id="PIRSF006351">
    <property type="entry name" value="PTS_EIIC-Cellobiose"/>
    <property type="match status" value="1"/>
</dbReference>
<feature type="transmembrane region" description="Helical" evidence="10">
    <location>
        <begin position="265"/>
        <end position="287"/>
    </location>
</feature>
<dbReference type="PANTHER" id="PTHR33989">
    <property type="match status" value="1"/>
</dbReference>
<evidence type="ECO:0000256" key="10">
    <source>
        <dbReference type="SAM" id="Phobius"/>
    </source>
</evidence>
<comment type="subcellular location">
    <subcellularLocation>
        <location evidence="1">Cell membrane</location>
        <topology evidence="1">Multi-pass membrane protein</topology>
    </subcellularLocation>
</comment>
<keyword evidence="4 9" id="KW-0762">Sugar transport</keyword>
<dbReference type="EMBL" id="ADKX01000028">
    <property type="protein sequence ID" value="EFW05203.1"/>
    <property type="molecule type" value="Genomic_DNA"/>
</dbReference>
<comment type="caution">
    <text evidence="12">The sequence shown here is derived from an EMBL/GenBank/DDBJ whole genome shotgun (WGS) entry which is preliminary data.</text>
</comment>
<feature type="transmembrane region" description="Helical" evidence="10">
    <location>
        <begin position="72"/>
        <end position="91"/>
    </location>
</feature>
<evidence type="ECO:0000256" key="7">
    <source>
        <dbReference type="ARBA" id="ARBA00022989"/>
    </source>
</evidence>
<dbReference type="STRING" id="100884.GCA_000269565_03379"/>
<keyword evidence="8 9" id="KW-0472">Membrane</keyword>
<dbReference type="GO" id="GO:1901264">
    <property type="term" value="P:carbohydrate derivative transport"/>
    <property type="evidence" value="ECO:0007669"/>
    <property type="project" value="TreeGrafter"/>
</dbReference>
<dbReference type="GeneID" id="78231142"/>